<dbReference type="Proteomes" id="UP000177996">
    <property type="component" value="Unassembled WGS sequence"/>
</dbReference>
<dbReference type="InterPro" id="IPR051404">
    <property type="entry name" value="TA_system_antitoxin"/>
</dbReference>
<dbReference type="Pfam" id="PF15919">
    <property type="entry name" value="HicB_lk_antitox"/>
    <property type="match status" value="1"/>
</dbReference>
<gene>
    <name evidence="2" type="ORF">A3D65_05535</name>
</gene>
<proteinExistence type="predicted"/>
<sequence>MQTLNYNIVLQPEKEGGFTVLVPAFPGCISYGKTISEAKKMAEDAIRGYIASIRKHHEPIPSDNESFIASVQVRTLVA</sequence>
<dbReference type="PANTHER" id="PTHR34504">
    <property type="entry name" value="ANTITOXIN HICB"/>
    <property type="match status" value="1"/>
</dbReference>
<reference evidence="2 3" key="1">
    <citation type="journal article" date="2016" name="Nat. Commun.">
        <title>Thousands of microbial genomes shed light on interconnected biogeochemical processes in an aquifer system.</title>
        <authorList>
            <person name="Anantharaman K."/>
            <person name="Brown C.T."/>
            <person name="Hug L.A."/>
            <person name="Sharon I."/>
            <person name="Castelle C.J."/>
            <person name="Probst A.J."/>
            <person name="Thomas B.C."/>
            <person name="Singh A."/>
            <person name="Wilkins M.J."/>
            <person name="Karaoz U."/>
            <person name="Brodie E.L."/>
            <person name="Williams K.H."/>
            <person name="Hubbard S.S."/>
            <person name="Banfield J.F."/>
        </authorList>
    </citation>
    <scope>NUCLEOTIDE SEQUENCE [LARGE SCALE GENOMIC DNA]</scope>
</reference>
<dbReference type="STRING" id="1798661.A3D65_05535"/>
<organism evidence="2 3">
    <name type="scientific">Candidatus Lloydbacteria bacterium RIFCSPHIGHO2_02_FULL_50_13</name>
    <dbReference type="NCBI Taxonomy" id="1798661"/>
    <lineage>
        <taxon>Bacteria</taxon>
        <taxon>Candidatus Lloydiibacteriota</taxon>
    </lineage>
</organism>
<evidence type="ECO:0000313" key="2">
    <source>
        <dbReference type="EMBL" id="OGZ09759.1"/>
    </source>
</evidence>
<dbReference type="AlphaFoldDB" id="A0A1G2D820"/>
<accession>A0A1G2D820</accession>
<comment type="caution">
    <text evidence="2">The sequence shown here is derived from an EMBL/GenBank/DDBJ whole genome shotgun (WGS) entry which is preliminary data.</text>
</comment>
<dbReference type="Gene3D" id="3.30.160.250">
    <property type="match status" value="1"/>
</dbReference>
<evidence type="ECO:0000313" key="3">
    <source>
        <dbReference type="Proteomes" id="UP000177996"/>
    </source>
</evidence>
<dbReference type="InterPro" id="IPR031807">
    <property type="entry name" value="HicB-like"/>
</dbReference>
<evidence type="ECO:0000259" key="1">
    <source>
        <dbReference type="Pfam" id="PF15919"/>
    </source>
</evidence>
<dbReference type="SUPFAM" id="SSF143100">
    <property type="entry name" value="TTHA1013/TTHA0281-like"/>
    <property type="match status" value="1"/>
</dbReference>
<protein>
    <submittedName>
        <fullName evidence="2">Antitoxin HicB</fullName>
    </submittedName>
</protein>
<dbReference type="EMBL" id="MHLL01000016">
    <property type="protein sequence ID" value="OGZ09759.1"/>
    <property type="molecule type" value="Genomic_DNA"/>
</dbReference>
<feature type="domain" description="HicB-like antitoxin of toxin-antitoxin system" evidence="1">
    <location>
        <begin position="6"/>
        <end position="63"/>
    </location>
</feature>
<name>A0A1G2D820_9BACT</name>
<dbReference type="InterPro" id="IPR035069">
    <property type="entry name" value="TTHA1013/TTHA0281-like"/>
</dbReference>
<dbReference type="PANTHER" id="PTHR34504:SF2">
    <property type="entry name" value="UPF0150 PROTEIN SSL0259"/>
    <property type="match status" value="1"/>
</dbReference>